<proteinExistence type="predicted"/>
<name>A0A5J4T0D5_9ZZZZ</name>
<protein>
    <submittedName>
        <fullName evidence="1">Uncharacterized protein</fullName>
    </submittedName>
</protein>
<comment type="caution">
    <text evidence="1">The sequence shown here is derived from an EMBL/GenBank/DDBJ whole genome shotgun (WGS) entry which is preliminary data.</text>
</comment>
<accession>A0A5J4T0D5</accession>
<dbReference type="EMBL" id="SNRY01000007">
    <property type="protein sequence ID" value="KAA6351909.1"/>
    <property type="molecule type" value="Genomic_DNA"/>
</dbReference>
<evidence type="ECO:0000313" key="1">
    <source>
        <dbReference type="EMBL" id="KAA6351909.1"/>
    </source>
</evidence>
<dbReference type="AlphaFoldDB" id="A0A5J4T0D5"/>
<sequence>MKSKQLTSLESLQCRKLQLQKKSDVLTNKLDVNFTFLQENWASLLKESVFSVVVSRFPVFDIIPYFVKGTKGILLRFLLIQLKKIFLRR</sequence>
<organism evidence="1">
    <name type="scientific">termite gut metagenome</name>
    <dbReference type="NCBI Taxonomy" id="433724"/>
    <lineage>
        <taxon>unclassified sequences</taxon>
        <taxon>metagenomes</taxon>
        <taxon>organismal metagenomes</taxon>
    </lineage>
</organism>
<reference evidence="1" key="1">
    <citation type="submission" date="2019-03" db="EMBL/GenBank/DDBJ databases">
        <title>Single cell metagenomics reveals metabolic interactions within the superorganism composed of flagellate Streblomastix strix and complex community of Bacteroidetes bacteria on its surface.</title>
        <authorList>
            <person name="Treitli S.C."/>
            <person name="Kolisko M."/>
            <person name="Husnik F."/>
            <person name="Keeling P."/>
            <person name="Hampl V."/>
        </authorList>
    </citation>
    <scope>NUCLEOTIDE SEQUENCE</scope>
    <source>
        <strain evidence="1">STM</strain>
    </source>
</reference>
<gene>
    <name evidence="1" type="ORF">EZS27_000706</name>
</gene>